<dbReference type="AlphaFoldDB" id="A0A1W0A019"/>
<dbReference type="OrthoDB" id="10528034at2759"/>
<name>A0A1W0A019_9STRA</name>
<comment type="caution">
    <text evidence="1">The sequence shown here is derived from an EMBL/GenBank/DDBJ whole genome shotgun (WGS) entry which is preliminary data.</text>
</comment>
<protein>
    <submittedName>
        <fullName evidence="1">Uncharacterized protein</fullName>
    </submittedName>
</protein>
<gene>
    <name evidence="1" type="ORF">THRCLA_21121</name>
</gene>
<reference evidence="1 2" key="1">
    <citation type="journal article" date="2014" name="Genome Biol. Evol.">
        <title>The secreted proteins of Achlya hypogyna and Thraustotheca clavata identify the ancestral oomycete secretome and reveal gene acquisitions by horizontal gene transfer.</title>
        <authorList>
            <person name="Misner I."/>
            <person name="Blouin N."/>
            <person name="Leonard G."/>
            <person name="Richards T.A."/>
            <person name="Lane C.E."/>
        </authorList>
    </citation>
    <scope>NUCLEOTIDE SEQUENCE [LARGE SCALE GENOMIC DNA]</scope>
    <source>
        <strain evidence="1 2">ATCC 34112</strain>
    </source>
</reference>
<organism evidence="1 2">
    <name type="scientific">Thraustotheca clavata</name>
    <dbReference type="NCBI Taxonomy" id="74557"/>
    <lineage>
        <taxon>Eukaryota</taxon>
        <taxon>Sar</taxon>
        <taxon>Stramenopiles</taxon>
        <taxon>Oomycota</taxon>
        <taxon>Saprolegniomycetes</taxon>
        <taxon>Saprolegniales</taxon>
        <taxon>Achlyaceae</taxon>
        <taxon>Thraustotheca</taxon>
    </lineage>
</organism>
<keyword evidence="2" id="KW-1185">Reference proteome</keyword>
<dbReference type="EMBL" id="JNBS01000827">
    <property type="protein sequence ID" value="OQS03608.1"/>
    <property type="molecule type" value="Genomic_DNA"/>
</dbReference>
<evidence type="ECO:0000313" key="2">
    <source>
        <dbReference type="Proteomes" id="UP000243217"/>
    </source>
</evidence>
<proteinExistence type="predicted"/>
<dbReference type="Proteomes" id="UP000243217">
    <property type="component" value="Unassembled WGS sequence"/>
</dbReference>
<accession>A0A1W0A019</accession>
<sequence length="72" mass="8638">MVFITWDTASAVLNGLLSYRYRNRWYVFDVKTWRVSILKVCDDQHTEGIFQLCIPVESHYLIQRTNTSLIRR</sequence>
<evidence type="ECO:0000313" key="1">
    <source>
        <dbReference type="EMBL" id="OQS03608.1"/>
    </source>
</evidence>